<reference evidence="6 7" key="2">
    <citation type="journal article" date="2022" name="Mar. Drugs">
        <title>Bioassay-Guided Fractionation Leads to the Detection of Cholic Acid Generated by the Rare Thalassomonas sp.</title>
        <authorList>
            <person name="Pheiffer F."/>
            <person name="Schneider Y.K."/>
            <person name="Hansen E.H."/>
            <person name="Andersen J.H."/>
            <person name="Isaksson J."/>
            <person name="Busche T."/>
            <person name="R C."/>
            <person name="Kalinowski J."/>
            <person name="Zyl L.V."/>
            <person name="Trindade M."/>
        </authorList>
    </citation>
    <scope>NUCLEOTIDE SEQUENCE [LARGE SCALE GENOMIC DNA]</scope>
    <source>
        <strain evidence="6 7">A5K-106</strain>
    </source>
</reference>
<dbReference type="InterPro" id="IPR001867">
    <property type="entry name" value="OmpR/PhoB-type_DNA-bd"/>
</dbReference>
<dbReference type="InterPro" id="IPR036388">
    <property type="entry name" value="WH-like_DNA-bd_sf"/>
</dbReference>
<name>A0AAE9YUK4_9GAMM</name>
<dbReference type="GO" id="GO:0003677">
    <property type="term" value="F:DNA binding"/>
    <property type="evidence" value="ECO:0007669"/>
    <property type="project" value="UniProtKB-UniRule"/>
</dbReference>
<dbReference type="GO" id="GO:0000160">
    <property type="term" value="P:phosphorelay signal transduction system"/>
    <property type="evidence" value="ECO:0007669"/>
    <property type="project" value="InterPro"/>
</dbReference>
<dbReference type="InterPro" id="IPR011659">
    <property type="entry name" value="WD40"/>
</dbReference>
<evidence type="ECO:0000313" key="7">
    <source>
        <dbReference type="Proteomes" id="UP000032568"/>
    </source>
</evidence>
<keyword evidence="4" id="KW-0472">Membrane</keyword>
<reference evidence="6 7" key="1">
    <citation type="journal article" date="2015" name="Genome Announc.">
        <title>Draft Genome Sequences of Marine Isolates of Thalassomonas viridans and Thalassomonas actiniarum.</title>
        <authorList>
            <person name="Olonade I."/>
            <person name="van Zyl L.J."/>
            <person name="Trindade M."/>
        </authorList>
    </citation>
    <scope>NUCLEOTIDE SEQUENCE [LARGE SCALE GENOMIC DNA]</scope>
    <source>
        <strain evidence="6 7">A5K-106</strain>
    </source>
</reference>
<dbReference type="AlphaFoldDB" id="A0AAE9YUK4"/>
<dbReference type="Pfam" id="PF07676">
    <property type="entry name" value="PD40"/>
    <property type="match status" value="1"/>
</dbReference>
<feature type="DNA-binding region" description="OmpR/PhoB-type" evidence="3">
    <location>
        <begin position="11"/>
        <end position="109"/>
    </location>
</feature>
<evidence type="ECO:0000256" key="3">
    <source>
        <dbReference type="PROSITE-ProRule" id="PRU01091"/>
    </source>
</evidence>
<dbReference type="Gene3D" id="1.10.10.10">
    <property type="entry name" value="Winged helix-like DNA-binding domain superfamily/Winged helix DNA-binding domain"/>
    <property type="match status" value="1"/>
</dbReference>
<dbReference type="RefSeq" id="WP_044832712.1">
    <property type="nucleotide sequence ID" value="NZ_CP059735.1"/>
</dbReference>
<dbReference type="PROSITE" id="PS51755">
    <property type="entry name" value="OMPR_PHOB"/>
    <property type="match status" value="1"/>
</dbReference>
<dbReference type="SUPFAM" id="SSF46894">
    <property type="entry name" value="C-terminal effector domain of the bipartite response regulators"/>
    <property type="match status" value="1"/>
</dbReference>
<dbReference type="Pfam" id="PF00486">
    <property type="entry name" value="Trans_reg_C"/>
    <property type="match status" value="1"/>
</dbReference>
<dbReference type="KEGG" id="tact:SG35_013355"/>
<proteinExistence type="inferred from homology"/>
<dbReference type="PANTHER" id="PTHR36842:SF1">
    <property type="entry name" value="PROTEIN TOLB"/>
    <property type="match status" value="1"/>
</dbReference>
<keyword evidence="7" id="KW-1185">Reference proteome</keyword>
<dbReference type="SUPFAM" id="SSF82171">
    <property type="entry name" value="DPP6 N-terminal domain-like"/>
    <property type="match status" value="1"/>
</dbReference>
<sequence>MNNNEQSYQAGKSLKIGEAVLDIDKSLLEIAGNSIKLEPLPLAFLCFLSEHQGQVVSREQLLAKVWDNRVVSDDSIRKVVKKLREAFGDDAKAPRYIKTVPMKGYALVASVKELPPPPAAKAGKGRNYRLLAGIVVCVLLLILGAGLGQVFFPQTNEHLATDKLATQAPEITRLTQLSGSEIPGSYHPGSQTLVFAFRNNNSDPWQLYSRNIPTGQVNRLTWGPGNYEYPIFSPDGKKIAYLLLQPDELVYKSEIADFDPIKGLSNIENFSANHENKEILSWSANGEALYLASNEPDVFPKEIYRFDLKQQNLQQLTFPNLTGFGDYYAKESPDGKLLAVFRNVADRSFSMFILDLAQKKLLVEKPLTFFPSALVWQDNQQLAISSFKGDFYYYSLSDDRLTEQVGSHPGLNDVFYTCGERCFYMRQHLMDYTDIREVPNPFLARPTFSTRHLESVKADFNPIYSHSGDTWYYTSKDKEKGLLLRQRQGREPELLHRYNPRYVMTNLSLNKQENKLLGKLENRIFVLDLASKELKFISSAMEIVNHPTWKRSGLGIYFMRYEKNQPGLFSYDLDTDILTPLEQGIIRRVELADGRTFFVDDKEDLYQLLDDNSRRFIIHLPFVQANSWQFDGGFLYFSSRQGADIYLNRLHLQSKNKESRVLAKSSSQLEFHLHPDGQRLLLTQSLLADSNLVKVIWSKLD</sequence>
<evidence type="ECO:0000256" key="1">
    <source>
        <dbReference type="ARBA" id="ARBA00009820"/>
    </source>
</evidence>
<dbReference type="Gene3D" id="2.120.10.30">
    <property type="entry name" value="TolB, C-terminal domain"/>
    <property type="match status" value="3"/>
</dbReference>
<evidence type="ECO:0000256" key="2">
    <source>
        <dbReference type="ARBA" id="ARBA00023125"/>
    </source>
</evidence>
<gene>
    <name evidence="6" type="ORF">SG35_013355</name>
</gene>
<dbReference type="Proteomes" id="UP000032568">
    <property type="component" value="Chromosome"/>
</dbReference>
<comment type="similarity">
    <text evidence="1">Belongs to the TolB family.</text>
</comment>
<feature type="transmembrane region" description="Helical" evidence="4">
    <location>
        <begin position="130"/>
        <end position="152"/>
    </location>
</feature>
<accession>A0AAE9YUK4</accession>
<feature type="domain" description="OmpR/PhoB-type" evidence="5">
    <location>
        <begin position="11"/>
        <end position="109"/>
    </location>
</feature>
<dbReference type="PANTHER" id="PTHR36842">
    <property type="entry name" value="PROTEIN TOLB HOMOLOG"/>
    <property type="match status" value="1"/>
</dbReference>
<dbReference type="InterPro" id="IPR011042">
    <property type="entry name" value="6-blade_b-propeller_TolB-like"/>
</dbReference>
<dbReference type="GO" id="GO:0006355">
    <property type="term" value="P:regulation of DNA-templated transcription"/>
    <property type="evidence" value="ECO:0007669"/>
    <property type="project" value="InterPro"/>
</dbReference>
<evidence type="ECO:0000259" key="5">
    <source>
        <dbReference type="PROSITE" id="PS51755"/>
    </source>
</evidence>
<dbReference type="EMBL" id="CP059735">
    <property type="protein sequence ID" value="WDE01510.1"/>
    <property type="molecule type" value="Genomic_DNA"/>
</dbReference>
<keyword evidence="4" id="KW-1133">Transmembrane helix</keyword>
<protein>
    <submittedName>
        <fullName evidence="6">Winged helix-turn-helix domain-containing protein</fullName>
    </submittedName>
</protein>
<keyword evidence="2 3" id="KW-0238">DNA-binding</keyword>
<dbReference type="CDD" id="cd00383">
    <property type="entry name" value="trans_reg_C"/>
    <property type="match status" value="1"/>
</dbReference>
<evidence type="ECO:0000313" key="6">
    <source>
        <dbReference type="EMBL" id="WDE01510.1"/>
    </source>
</evidence>
<organism evidence="6 7">
    <name type="scientific">Thalassomonas actiniarum</name>
    <dbReference type="NCBI Taxonomy" id="485447"/>
    <lineage>
        <taxon>Bacteria</taxon>
        <taxon>Pseudomonadati</taxon>
        <taxon>Pseudomonadota</taxon>
        <taxon>Gammaproteobacteria</taxon>
        <taxon>Alteromonadales</taxon>
        <taxon>Colwelliaceae</taxon>
        <taxon>Thalassomonas</taxon>
    </lineage>
</organism>
<keyword evidence="4" id="KW-0812">Transmembrane</keyword>
<dbReference type="InterPro" id="IPR016032">
    <property type="entry name" value="Sig_transdc_resp-reg_C-effctor"/>
</dbReference>
<dbReference type="SMART" id="SM00862">
    <property type="entry name" value="Trans_reg_C"/>
    <property type="match status" value="1"/>
</dbReference>
<evidence type="ECO:0000256" key="4">
    <source>
        <dbReference type="SAM" id="Phobius"/>
    </source>
</evidence>